<dbReference type="InterPro" id="IPR036864">
    <property type="entry name" value="Zn2-C6_fun-type_DNA-bd_sf"/>
</dbReference>
<evidence type="ECO:0000259" key="9">
    <source>
        <dbReference type="PROSITE" id="PS50048"/>
    </source>
</evidence>
<dbReference type="GO" id="GO:0008270">
    <property type="term" value="F:zinc ion binding"/>
    <property type="evidence" value="ECO:0007669"/>
    <property type="project" value="InterPro"/>
</dbReference>
<dbReference type="InterPro" id="IPR001138">
    <property type="entry name" value="Zn2Cys6_DnaBD"/>
</dbReference>
<reference evidence="10" key="1">
    <citation type="submission" date="2020-10" db="EMBL/GenBank/DDBJ databases">
        <title>High-Quality Genome Resource of Clonostachys rosea strain S41 by Oxford Nanopore Long-Read Sequencing.</title>
        <authorList>
            <person name="Wang H."/>
        </authorList>
    </citation>
    <scope>NUCLEOTIDE SEQUENCE</scope>
    <source>
        <strain evidence="10">S41</strain>
    </source>
</reference>
<dbReference type="CDD" id="cd12148">
    <property type="entry name" value="fungal_TF_MHR"/>
    <property type="match status" value="1"/>
</dbReference>
<accession>A0A8H7NIN5</accession>
<evidence type="ECO:0000256" key="4">
    <source>
        <dbReference type="ARBA" id="ARBA00023125"/>
    </source>
</evidence>
<dbReference type="Pfam" id="PF04082">
    <property type="entry name" value="Fungal_trans"/>
    <property type="match status" value="1"/>
</dbReference>
<dbReference type="Pfam" id="PF00172">
    <property type="entry name" value="Zn_clus"/>
    <property type="match status" value="1"/>
</dbReference>
<dbReference type="InterPro" id="IPR007219">
    <property type="entry name" value="XnlR_reg_dom"/>
</dbReference>
<dbReference type="InterPro" id="IPR050987">
    <property type="entry name" value="AtrR-like"/>
</dbReference>
<gene>
    <name evidence="10" type="ORF">IM811_007651</name>
</gene>
<evidence type="ECO:0000256" key="6">
    <source>
        <dbReference type="ARBA" id="ARBA00023242"/>
    </source>
</evidence>
<dbReference type="SMART" id="SM00066">
    <property type="entry name" value="GAL4"/>
    <property type="match status" value="1"/>
</dbReference>
<dbReference type="PROSITE" id="PS00463">
    <property type="entry name" value="ZN2_CY6_FUNGAL_1"/>
    <property type="match status" value="1"/>
</dbReference>
<keyword evidence="2" id="KW-0479">Metal-binding</keyword>
<dbReference type="CDD" id="cd00067">
    <property type="entry name" value="GAL4"/>
    <property type="match status" value="1"/>
</dbReference>
<organism evidence="10 11">
    <name type="scientific">Bionectria ochroleuca</name>
    <name type="common">Gliocladium roseum</name>
    <dbReference type="NCBI Taxonomy" id="29856"/>
    <lineage>
        <taxon>Eukaryota</taxon>
        <taxon>Fungi</taxon>
        <taxon>Dikarya</taxon>
        <taxon>Ascomycota</taxon>
        <taxon>Pezizomycotina</taxon>
        <taxon>Sordariomycetes</taxon>
        <taxon>Hypocreomycetidae</taxon>
        <taxon>Hypocreales</taxon>
        <taxon>Bionectriaceae</taxon>
        <taxon>Clonostachys</taxon>
    </lineage>
</organism>
<comment type="subcellular location">
    <subcellularLocation>
        <location evidence="1">Nucleus</location>
    </subcellularLocation>
</comment>
<evidence type="ECO:0000256" key="5">
    <source>
        <dbReference type="ARBA" id="ARBA00023163"/>
    </source>
</evidence>
<dbReference type="AlphaFoldDB" id="A0A8H7NIN5"/>
<comment type="caution">
    <text evidence="10">The sequence shown here is derived from an EMBL/GenBank/DDBJ whole genome shotgun (WGS) entry which is preliminary data.</text>
</comment>
<feature type="compositionally biased region" description="Polar residues" evidence="8">
    <location>
        <begin position="72"/>
        <end position="87"/>
    </location>
</feature>
<evidence type="ECO:0000313" key="11">
    <source>
        <dbReference type="Proteomes" id="UP000616885"/>
    </source>
</evidence>
<protein>
    <recommendedName>
        <fullName evidence="9">Zn(2)-C6 fungal-type domain-containing protein</fullName>
    </recommendedName>
</protein>
<dbReference type="Gene3D" id="4.10.240.10">
    <property type="entry name" value="Zn(2)-C6 fungal-type DNA-binding domain"/>
    <property type="match status" value="1"/>
</dbReference>
<name>A0A8H7NIN5_BIOOC</name>
<keyword evidence="3" id="KW-0805">Transcription regulation</keyword>
<feature type="region of interest" description="Disordered" evidence="8">
    <location>
        <begin position="174"/>
        <end position="194"/>
    </location>
</feature>
<evidence type="ECO:0000256" key="8">
    <source>
        <dbReference type="SAM" id="MobiDB-lite"/>
    </source>
</evidence>
<feature type="domain" description="Zn(2)-C6 fungal-type" evidence="9">
    <location>
        <begin position="7"/>
        <end position="39"/>
    </location>
</feature>
<dbReference type="GO" id="GO:0000981">
    <property type="term" value="F:DNA-binding transcription factor activity, RNA polymerase II-specific"/>
    <property type="evidence" value="ECO:0007669"/>
    <property type="project" value="InterPro"/>
</dbReference>
<proteinExistence type="predicted"/>
<dbReference type="EMBL" id="JADCTT010000002">
    <property type="protein sequence ID" value="KAF9756707.1"/>
    <property type="molecule type" value="Genomic_DNA"/>
</dbReference>
<feature type="coiled-coil region" evidence="7">
    <location>
        <begin position="439"/>
        <end position="466"/>
    </location>
</feature>
<evidence type="ECO:0000256" key="7">
    <source>
        <dbReference type="SAM" id="Coils"/>
    </source>
</evidence>
<dbReference type="SMART" id="SM00906">
    <property type="entry name" value="Fungal_trans"/>
    <property type="match status" value="1"/>
</dbReference>
<keyword evidence="7" id="KW-0175">Coiled coil</keyword>
<keyword evidence="5" id="KW-0804">Transcription</keyword>
<evidence type="ECO:0000256" key="3">
    <source>
        <dbReference type="ARBA" id="ARBA00023015"/>
    </source>
</evidence>
<evidence type="ECO:0000256" key="2">
    <source>
        <dbReference type="ARBA" id="ARBA00022723"/>
    </source>
</evidence>
<keyword evidence="6" id="KW-0539">Nucleus</keyword>
<evidence type="ECO:0000256" key="1">
    <source>
        <dbReference type="ARBA" id="ARBA00004123"/>
    </source>
</evidence>
<dbReference type="PROSITE" id="PS50048">
    <property type="entry name" value="ZN2_CY6_FUNGAL_2"/>
    <property type="match status" value="1"/>
</dbReference>
<dbReference type="GO" id="GO:0003677">
    <property type="term" value="F:DNA binding"/>
    <property type="evidence" value="ECO:0007669"/>
    <property type="project" value="UniProtKB-KW"/>
</dbReference>
<keyword evidence="4" id="KW-0238">DNA-binding</keyword>
<feature type="compositionally biased region" description="Polar residues" evidence="8">
    <location>
        <begin position="108"/>
        <end position="119"/>
    </location>
</feature>
<feature type="region of interest" description="Disordered" evidence="8">
    <location>
        <begin position="44"/>
        <end position="123"/>
    </location>
</feature>
<dbReference type="GO" id="GO:0006351">
    <property type="term" value="P:DNA-templated transcription"/>
    <property type="evidence" value="ECO:0007669"/>
    <property type="project" value="InterPro"/>
</dbReference>
<dbReference type="PANTHER" id="PTHR46910">
    <property type="entry name" value="TRANSCRIPTION FACTOR PDR1"/>
    <property type="match status" value="1"/>
</dbReference>
<dbReference type="GO" id="GO:0005634">
    <property type="term" value="C:nucleus"/>
    <property type="evidence" value="ECO:0007669"/>
    <property type="project" value="UniProtKB-SubCell"/>
</dbReference>
<dbReference type="Proteomes" id="UP000616885">
    <property type="component" value="Unassembled WGS sequence"/>
</dbReference>
<dbReference type="SUPFAM" id="SSF57701">
    <property type="entry name" value="Zn2/Cys6 DNA-binding domain"/>
    <property type="match status" value="1"/>
</dbReference>
<sequence length="645" mass="72297">MAKQRRACDGCHKRKIQCDLSESGPKCNWCTHRGLPCTFTRLKKTESQKPRKKGSRDNISKRIERIEEFIAQNGSVSEGQSTASPSDASDAGNPPQPPAVGIEEHRSFSTPSNDSSSKLNRGPIPGRSACGQIYFAGCYLGTIDSPDRIPAFSAEGLEWIFSATGEYPSFSKNAIEDSGSSKQSFHAPMYSSDDHPNGRERFPDLWITQAFVREFMESSIRHVFPIIDELLFERTIEIAYGPEPGPNSSEYLSSRASVLAFVSLMSFQFSTVPAAAHIDRLECMTWAQSLIGRCLNFPSLTTLQTLVSLQLNSMVLGHMQAGVMFHGMACRTTCTLGAHTIVPSPPSGRPLTVPERIEEQQRKVFWLCYIFDKNLALRTGQPPSLWDEFCDLTLPPEYVKGRFGVPEYEHLVRAPYPVLFGDIRLSLIKSKVSRELYSIQSLRKSNAELLQSIRELDEELESWRSSLPRNFKPRVSLSPHYEKWLSDMEFARSVQHIELHLEYHHLVASIHGASGRCFKNDRVDPKIIGLQSSLDLAVEASRTTIIYLSVAIDSLPREAFWAFLFHPMSALITLFFNILRDPLAAEAESDTSLICTAGDLIQRLPSHQLLRLHETSFIENLGAFVAELSRLAARAINKARNERVG</sequence>
<dbReference type="PANTHER" id="PTHR46910:SF37">
    <property type="entry name" value="ZN(II)2CYS6 TRANSCRIPTION FACTOR (EUROFUNG)"/>
    <property type="match status" value="1"/>
</dbReference>
<feature type="compositionally biased region" description="Basic and acidic residues" evidence="8">
    <location>
        <begin position="44"/>
        <end position="68"/>
    </location>
</feature>
<evidence type="ECO:0000313" key="10">
    <source>
        <dbReference type="EMBL" id="KAF9756707.1"/>
    </source>
</evidence>